<keyword evidence="1" id="KW-0812">Transmembrane</keyword>
<reference evidence="2 3" key="1">
    <citation type="journal article" date="2019" name="Environ. Microbiol.">
        <title>An active ?-lactamase is a part of an orchestrated cell wall stress resistance network of Bacillus subtilis and related rhizosphere species.</title>
        <authorList>
            <person name="Bucher T."/>
            <person name="Keren-Paz A."/>
            <person name="Hausser J."/>
            <person name="Olender T."/>
            <person name="Cytryn E."/>
            <person name="Kolodkin-Gal I."/>
        </authorList>
    </citation>
    <scope>NUCLEOTIDE SEQUENCE [LARGE SCALE GENOMIC DNA]</scope>
    <source>
        <strain evidence="2 3">I4</strain>
    </source>
</reference>
<dbReference type="EMBL" id="SZNT01000029">
    <property type="protein sequence ID" value="TKH15230.1"/>
    <property type="molecule type" value="Genomic_DNA"/>
</dbReference>
<accession>A0A9X8ZKF9</accession>
<comment type="caution">
    <text evidence="2">The sequence shown here is derived from an EMBL/GenBank/DDBJ whole genome shotgun (WGS) entry which is preliminary data.</text>
</comment>
<dbReference type="Proteomes" id="UP000309170">
    <property type="component" value="Unassembled WGS sequence"/>
</dbReference>
<gene>
    <name evidence="2" type="ORF">FC678_02855</name>
</gene>
<sequence>MLEMLVCFFVFITGVVFLYFGLFQYNWLYKGVEEIEEDNNFPFISSYWFWRILFIVISLFIIFTTVNSFLR</sequence>
<evidence type="ECO:0000313" key="3">
    <source>
        <dbReference type="Proteomes" id="UP000309170"/>
    </source>
</evidence>
<name>A0A9X8ZKF9_9BACI</name>
<keyword evidence="1" id="KW-0472">Membrane</keyword>
<protein>
    <submittedName>
        <fullName evidence="2">Uncharacterized protein</fullName>
    </submittedName>
</protein>
<proteinExistence type="predicted"/>
<feature type="transmembrane region" description="Helical" evidence="1">
    <location>
        <begin position="7"/>
        <end position="28"/>
    </location>
</feature>
<dbReference type="AlphaFoldDB" id="A0A9X8ZKF9"/>
<keyword evidence="1" id="KW-1133">Transmembrane helix</keyword>
<feature type="transmembrane region" description="Helical" evidence="1">
    <location>
        <begin position="48"/>
        <end position="70"/>
    </location>
</feature>
<evidence type="ECO:0000313" key="2">
    <source>
        <dbReference type="EMBL" id="TKH15230.1"/>
    </source>
</evidence>
<dbReference type="RefSeq" id="WP_137020207.1">
    <property type="nucleotide sequence ID" value="NZ_SZNS01000082.1"/>
</dbReference>
<organism evidence="2 3">
    <name type="scientific">Peribacillus simplex</name>
    <dbReference type="NCBI Taxonomy" id="1478"/>
    <lineage>
        <taxon>Bacteria</taxon>
        <taxon>Bacillati</taxon>
        <taxon>Bacillota</taxon>
        <taxon>Bacilli</taxon>
        <taxon>Bacillales</taxon>
        <taxon>Bacillaceae</taxon>
        <taxon>Peribacillus</taxon>
    </lineage>
</organism>
<evidence type="ECO:0000256" key="1">
    <source>
        <dbReference type="SAM" id="Phobius"/>
    </source>
</evidence>
<dbReference type="OrthoDB" id="2934487at2"/>